<evidence type="ECO:0000313" key="3">
    <source>
        <dbReference type="Proteomes" id="UP000017836"/>
    </source>
</evidence>
<dbReference type="Proteomes" id="UP000017836">
    <property type="component" value="Unassembled WGS sequence"/>
</dbReference>
<dbReference type="HOGENOM" id="CLU_1557359_0_0_1"/>
<feature type="region of interest" description="Disordered" evidence="1">
    <location>
        <begin position="14"/>
        <end position="38"/>
    </location>
</feature>
<organism evidence="2 3">
    <name type="scientific">Amborella trichopoda</name>
    <dbReference type="NCBI Taxonomy" id="13333"/>
    <lineage>
        <taxon>Eukaryota</taxon>
        <taxon>Viridiplantae</taxon>
        <taxon>Streptophyta</taxon>
        <taxon>Embryophyta</taxon>
        <taxon>Tracheophyta</taxon>
        <taxon>Spermatophyta</taxon>
        <taxon>Magnoliopsida</taxon>
        <taxon>Amborellales</taxon>
        <taxon>Amborellaceae</taxon>
        <taxon>Amborella</taxon>
    </lineage>
</organism>
<evidence type="ECO:0000313" key="2">
    <source>
        <dbReference type="EMBL" id="ERN06866.1"/>
    </source>
</evidence>
<evidence type="ECO:0000256" key="1">
    <source>
        <dbReference type="SAM" id="MobiDB-lite"/>
    </source>
</evidence>
<dbReference type="EMBL" id="KI393866">
    <property type="protein sequence ID" value="ERN06866.1"/>
    <property type="molecule type" value="Genomic_DNA"/>
</dbReference>
<reference evidence="3" key="1">
    <citation type="journal article" date="2013" name="Science">
        <title>The Amborella genome and the evolution of flowering plants.</title>
        <authorList>
            <consortium name="Amborella Genome Project"/>
        </authorList>
    </citation>
    <scope>NUCLEOTIDE SEQUENCE [LARGE SCALE GENOMIC DNA]</scope>
</reference>
<sequence length="172" mass="17866">MVVRSCDLRMDDNHNPSYEELLPMDGKPPNPKTKVLPSSSLGSGGGGYGYGFQVIDGNQGNQALCGWFAIPIGGFGLKAGCVTMVSVVSCEARGEYGDVYQVVHDDNKGIDGALNMAEPSHGVVEDVATATASKLLSTLIESSLAPYKMLDGSSNSSTSGARCVGATGYFFG</sequence>
<protein>
    <submittedName>
        <fullName evidence="2">Uncharacterized protein</fullName>
    </submittedName>
</protein>
<proteinExistence type="predicted"/>
<accession>W1PGU7</accession>
<dbReference type="Gramene" id="ERN06866">
    <property type="protein sequence ID" value="ERN06866"/>
    <property type="gene ID" value="AMTR_s00005p00244730"/>
</dbReference>
<keyword evidence="3" id="KW-1185">Reference proteome</keyword>
<name>W1PGU7_AMBTC</name>
<dbReference type="AlphaFoldDB" id="W1PGU7"/>
<gene>
    <name evidence="2" type="ORF">AMTR_s00005p00244730</name>
</gene>